<dbReference type="Gene3D" id="3.20.170.20">
    <property type="entry name" value="Protein of unknown function DUF952"/>
    <property type="match status" value="1"/>
</dbReference>
<gene>
    <name evidence="1" type="ORF">GCM10025875_12690</name>
</gene>
<reference evidence="1" key="2">
    <citation type="submission" date="2023-02" db="EMBL/GenBank/DDBJ databases">
        <authorList>
            <person name="Sun Q."/>
            <person name="Mori K."/>
        </authorList>
    </citation>
    <scope>NUCLEOTIDE SEQUENCE</scope>
    <source>
        <strain evidence="1">NBRC 112290</strain>
    </source>
</reference>
<dbReference type="Pfam" id="PF06108">
    <property type="entry name" value="DUF952"/>
    <property type="match status" value="1"/>
</dbReference>
<keyword evidence="2" id="KW-1185">Reference proteome</keyword>
<dbReference type="Proteomes" id="UP001157161">
    <property type="component" value="Unassembled WGS sequence"/>
</dbReference>
<name>A0AA37XDV1_9MICO</name>
<protein>
    <recommendedName>
        <fullName evidence="3">DUF3866 family protein</fullName>
    </recommendedName>
</protein>
<dbReference type="EMBL" id="BSUM01000001">
    <property type="protein sequence ID" value="GMA31277.1"/>
    <property type="molecule type" value="Genomic_DNA"/>
</dbReference>
<dbReference type="InterPro" id="IPR009297">
    <property type="entry name" value="DUF952"/>
</dbReference>
<sequence>MIIWRDGVVTGTGAAWRGALELQVEIAAGPAEPAAVGPGTSVKALAYTDLVGTPAVGDRVSLTCSALARGLGTGGYAMVAAVPDALPADPPASPGHLVKARYTPLQPMVLGVDEQESDAHALLTDADDLGGIPVVVADLHSAVPAILAGMRAEAAAADRPAPRVAYLMTDGGALPAWFSRSLARLRETGWLEASITVGQAFGGDLEAVTVHSGLLAARHVLGVDAVVVAQGPGNLGTGTRWGFSGVAAGEVLNAAGVLRGRGIASLRVSDADARGRHRGVSHHSATAYGRVALAASDVVVPSAYGADVPGWSGALQDDVVAAARAITHPRTPHRFVAQPLAGLTEALAEVPVRLSTMGRSIEQDPSPFLAAAAAGRWAARLLAPVTGTVHHLALAADWDDAVSGGTYAVSTRGVPLAAQGFVHASRADQVDGVADAFYADLADGGAVLLDVDADALREAGVAVVAEPGDPRNASPRAERFPHVYGAIPTAAVRAVRPWRGSVRATDDVS</sequence>
<proteinExistence type="predicted"/>
<comment type="caution">
    <text evidence="1">The sequence shown here is derived from an EMBL/GenBank/DDBJ whole genome shotgun (WGS) entry which is preliminary data.</text>
</comment>
<accession>A0AA37XDV1</accession>
<evidence type="ECO:0000313" key="1">
    <source>
        <dbReference type="EMBL" id="GMA31277.1"/>
    </source>
</evidence>
<dbReference type="SUPFAM" id="SSF56399">
    <property type="entry name" value="ADP-ribosylation"/>
    <property type="match status" value="1"/>
</dbReference>
<dbReference type="InterPro" id="IPR024479">
    <property type="entry name" value="DUF3866"/>
</dbReference>
<dbReference type="RefSeq" id="WP_348525516.1">
    <property type="nucleotide sequence ID" value="NZ_BSUM01000001.1"/>
</dbReference>
<evidence type="ECO:0000313" key="2">
    <source>
        <dbReference type="Proteomes" id="UP001157161"/>
    </source>
</evidence>
<evidence type="ECO:0008006" key="3">
    <source>
        <dbReference type="Google" id="ProtNLM"/>
    </source>
</evidence>
<dbReference type="AlphaFoldDB" id="A0AA37XDV1"/>
<organism evidence="1 2">
    <name type="scientific">Litorihabitans aurantiacus</name>
    <dbReference type="NCBI Taxonomy" id="1930061"/>
    <lineage>
        <taxon>Bacteria</taxon>
        <taxon>Bacillati</taxon>
        <taxon>Actinomycetota</taxon>
        <taxon>Actinomycetes</taxon>
        <taxon>Micrococcales</taxon>
        <taxon>Beutenbergiaceae</taxon>
        <taxon>Litorihabitans</taxon>
    </lineage>
</organism>
<reference evidence="1" key="1">
    <citation type="journal article" date="2014" name="Int. J. Syst. Evol. Microbiol.">
        <title>Complete genome sequence of Corynebacterium casei LMG S-19264T (=DSM 44701T), isolated from a smear-ripened cheese.</title>
        <authorList>
            <consortium name="US DOE Joint Genome Institute (JGI-PGF)"/>
            <person name="Walter F."/>
            <person name="Albersmeier A."/>
            <person name="Kalinowski J."/>
            <person name="Ruckert C."/>
        </authorList>
    </citation>
    <scope>NUCLEOTIDE SEQUENCE</scope>
    <source>
        <strain evidence="1">NBRC 112290</strain>
    </source>
</reference>
<dbReference type="Pfam" id="PF12982">
    <property type="entry name" value="DUF3866"/>
    <property type="match status" value="1"/>
</dbReference>